<comment type="similarity">
    <text evidence="2">Belongs to the MipA/OmpV family.</text>
</comment>
<sequence length="260" mass="28176">MVKSENKMIDAVFRFVSRLCVAFVASVLIFSQLSAAEGSPWSWGVGVVGSEDVYRDFNSRVIPVPLIIYRGDRLNLYGPYATYDVYRPGDVTASLILSPVFAGYSEGDSPVFDGMDDRGYSMAGGAGVAYRPGQWHFSVNAIHDLLGVYSGYETAARASYVIPAGSVFVEPGIGVEYQSRDYVDYYYGVTEAEARSGRPAYAPAGSTNPEISIAFFTQSLGGGTTRLQLTHTTYGKEISNSPLTDAEQSLGVNLSFGRMF</sequence>
<dbReference type="AlphaFoldDB" id="A0A1N7KWA1"/>
<keyword evidence="5" id="KW-0998">Cell outer membrane</keyword>
<dbReference type="InterPro" id="IPR010583">
    <property type="entry name" value="MipA"/>
</dbReference>
<dbReference type="PANTHER" id="PTHR38776">
    <property type="entry name" value="MLTA-INTERACTING PROTEIN-RELATED"/>
    <property type="match status" value="1"/>
</dbReference>
<dbReference type="Proteomes" id="UP000185639">
    <property type="component" value="Unassembled WGS sequence"/>
</dbReference>
<comment type="subcellular location">
    <subcellularLocation>
        <location evidence="1">Cell outer membrane</location>
    </subcellularLocation>
</comment>
<dbReference type="GO" id="GO:0009279">
    <property type="term" value="C:cell outer membrane"/>
    <property type="evidence" value="ECO:0007669"/>
    <property type="project" value="UniProtKB-SubCell"/>
</dbReference>
<evidence type="ECO:0000313" key="7">
    <source>
        <dbReference type="Proteomes" id="UP000185639"/>
    </source>
</evidence>
<name>A0A1N7KWA1_9GAMM</name>
<keyword evidence="3" id="KW-0732">Signal</keyword>
<evidence type="ECO:0000256" key="5">
    <source>
        <dbReference type="ARBA" id="ARBA00023237"/>
    </source>
</evidence>
<evidence type="ECO:0000313" key="6">
    <source>
        <dbReference type="EMBL" id="SIS65821.1"/>
    </source>
</evidence>
<keyword evidence="7" id="KW-1185">Reference proteome</keyword>
<dbReference type="EMBL" id="FTOH01000003">
    <property type="protein sequence ID" value="SIS65821.1"/>
    <property type="molecule type" value="Genomic_DNA"/>
</dbReference>
<evidence type="ECO:0000256" key="4">
    <source>
        <dbReference type="ARBA" id="ARBA00023136"/>
    </source>
</evidence>
<protein>
    <submittedName>
        <fullName evidence="6">Outer membrane protein</fullName>
    </submittedName>
</protein>
<evidence type="ECO:0000256" key="1">
    <source>
        <dbReference type="ARBA" id="ARBA00004442"/>
    </source>
</evidence>
<proteinExistence type="inferred from homology"/>
<accession>A0A1N7KWA1</accession>
<keyword evidence="4" id="KW-0472">Membrane</keyword>
<organism evidence="6 7">
    <name type="scientific">Thalassolituus maritimus</name>
    <dbReference type="NCBI Taxonomy" id="484498"/>
    <lineage>
        <taxon>Bacteria</taxon>
        <taxon>Pseudomonadati</taxon>
        <taxon>Pseudomonadota</taxon>
        <taxon>Gammaproteobacteria</taxon>
        <taxon>Oceanospirillales</taxon>
        <taxon>Oceanospirillaceae</taxon>
        <taxon>Thalassolituus</taxon>
    </lineage>
</organism>
<reference evidence="7" key="1">
    <citation type="submission" date="2017-01" db="EMBL/GenBank/DDBJ databases">
        <authorList>
            <person name="Varghese N."/>
            <person name="Submissions S."/>
        </authorList>
    </citation>
    <scope>NUCLEOTIDE SEQUENCE [LARGE SCALE GENOMIC DNA]</scope>
    <source>
        <strain evidence="7">DSM 24913</strain>
    </source>
</reference>
<dbReference type="Pfam" id="PF06629">
    <property type="entry name" value="MipA"/>
    <property type="match status" value="1"/>
</dbReference>
<dbReference type="PANTHER" id="PTHR38776:SF1">
    <property type="entry name" value="MLTA-INTERACTING PROTEIN-RELATED"/>
    <property type="match status" value="1"/>
</dbReference>
<evidence type="ECO:0000256" key="3">
    <source>
        <dbReference type="ARBA" id="ARBA00022729"/>
    </source>
</evidence>
<gene>
    <name evidence="6" type="ORF">SAMN05421686_103128</name>
</gene>
<dbReference type="STRING" id="484498.SAMN05421686_103128"/>
<evidence type="ECO:0000256" key="2">
    <source>
        <dbReference type="ARBA" id="ARBA00005722"/>
    </source>
</evidence>